<protein>
    <submittedName>
        <fullName evidence="2">Uncharacterized protein</fullName>
    </submittedName>
</protein>
<evidence type="ECO:0000313" key="2">
    <source>
        <dbReference type="WBParaSite" id="PSAMB.scaffold2011size26039.g16108.t1"/>
    </source>
</evidence>
<dbReference type="Proteomes" id="UP000887566">
    <property type="component" value="Unplaced"/>
</dbReference>
<evidence type="ECO:0000313" key="1">
    <source>
        <dbReference type="Proteomes" id="UP000887566"/>
    </source>
</evidence>
<keyword evidence="1" id="KW-1185">Reference proteome</keyword>
<dbReference type="AlphaFoldDB" id="A0A914VH98"/>
<reference evidence="2" key="1">
    <citation type="submission" date="2022-11" db="UniProtKB">
        <authorList>
            <consortium name="WormBaseParasite"/>
        </authorList>
    </citation>
    <scope>IDENTIFICATION</scope>
</reference>
<organism evidence="1 2">
    <name type="scientific">Plectus sambesii</name>
    <dbReference type="NCBI Taxonomy" id="2011161"/>
    <lineage>
        <taxon>Eukaryota</taxon>
        <taxon>Metazoa</taxon>
        <taxon>Ecdysozoa</taxon>
        <taxon>Nematoda</taxon>
        <taxon>Chromadorea</taxon>
        <taxon>Plectida</taxon>
        <taxon>Plectina</taxon>
        <taxon>Plectoidea</taxon>
        <taxon>Plectidae</taxon>
        <taxon>Plectus</taxon>
    </lineage>
</organism>
<proteinExistence type="predicted"/>
<dbReference type="WBParaSite" id="PSAMB.scaffold2011size26039.g16108.t1">
    <property type="protein sequence ID" value="PSAMB.scaffold2011size26039.g16108.t1"/>
    <property type="gene ID" value="PSAMB.scaffold2011size26039.g16108"/>
</dbReference>
<name>A0A914VH98_9BILA</name>
<sequence>MDNLSMDTFGRVLQLTRRTPRSRTPDYFSWIKYQVLHKCIRSLVDSYLFKVRLIHFAKSKVVGRTEVNQCPVQKANVDACVAYFISRMGTVTNVRFDTDERLNCPSLLNAENVALTRLSYSPRAKAVKMLNSLIAKHSPTLRFLRNLNSDGILAITGQLRAKYLMLFIAPRFDREGGLKRLADEKIGAALVQLAASGAKAKRLSIRMDNLVSDETIRNVIVSLEVERLRWQWQEYGEFERMRKSSIGWLRRSIDANLSFPNITHLFLTLSGSANTVQEIVNIPGQIKQVFPGLVKLDIVRSWQFNYQDALNLVCQFFADLPHLRVMLKLSARFDPNTYIRPVKKISIDELLALFLTSIPDLRSASLKRNHFGHRIIHVVSMSGKCEAEVIMDS</sequence>
<accession>A0A914VH98</accession>